<dbReference type="NCBIfam" id="TIGR00496">
    <property type="entry name" value="frr"/>
    <property type="match status" value="1"/>
</dbReference>
<comment type="function">
    <text evidence="5">Responsible for the release of ribosomes from messenger RNA at the termination of protein biosynthesis. May increase the efficiency of translation by recycling ribosomes from one round of translation to another.</text>
</comment>
<dbReference type="Proteomes" id="UP000280417">
    <property type="component" value="Unassembled WGS sequence"/>
</dbReference>
<sequence>MLPVKKIYQEAKERMQQCQEALKKRYATMRGGRAAPEMVSGIKVECYGSKMNLSQLASISVPEPRLIVVEPWDKSILENVKKALLTSELGVNPTDDGNLIRISLPPLTEERREELARLIRQWAEEAKVTVRNIRRDVREQLEKMEEEKEISEDEKRRAEKEIQSLTDEYMEIIDELRDKKVEEIKKV</sequence>
<dbReference type="SUPFAM" id="SSF55194">
    <property type="entry name" value="Ribosome recycling factor, RRF"/>
    <property type="match status" value="1"/>
</dbReference>
<evidence type="ECO:0000259" key="7">
    <source>
        <dbReference type="Pfam" id="PF01765"/>
    </source>
</evidence>
<keyword evidence="3 5" id="KW-0963">Cytoplasm</keyword>
<evidence type="ECO:0000313" key="9">
    <source>
        <dbReference type="Proteomes" id="UP000280417"/>
    </source>
</evidence>
<gene>
    <name evidence="5" type="primary">frr</name>
    <name evidence="8" type="ORF">DRJ04_05155</name>
</gene>
<dbReference type="InterPro" id="IPR002661">
    <property type="entry name" value="Ribosome_recyc_fac"/>
</dbReference>
<name>A0A662DF97_UNCAE</name>
<dbReference type="PANTHER" id="PTHR20982:SF3">
    <property type="entry name" value="MITOCHONDRIAL RIBOSOME RECYCLING FACTOR PSEUDO 1"/>
    <property type="match status" value="1"/>
</dbReference>
<evidence type="ECO:0000256" key="3">
    <source>
        <dbReference type="ARBA" id="ARBA00022490"/>
    </source>
</evidence>
<evidence type="ECO:0000256" key="2">
    <source>
        <dbReference type="ARBA" id="ARBA00005912"/>
    </source>
</evidence>
<dbReference type="GO" id="GO:0005737">
    <property type="term" value="C:cytoplasm"/>
    <property type="evidence" value="ECO:0007669"/>
    <property type="project" value="UniProtKB-SubCell"/>
</dbReference>
<evidence type="ECO:0000256" key="6">
    <source>
        <dbReference type="SAM" id="MobiDB-lite"/>
    </source>
</evidence>
<evidence type="ECO:0000256" key="1">
    <source>
        <dbReference type="ARBA" id="ARBA00004496"/>
    </source>
</evidence>
<dbReference type="EMBL" id="QMQA01000124">
    <property type="protein sequence ID" value="RLE12993.1"/>
    <property type="molecule type" value="Genomic_DNA"/>
</dbReference>
<feature type="region of interest" description="Disordered" evidence="6">
    <location>
        <begin position="142"/>
        <end position="161"/>
    </location>
</feature>
<comment type="caution">
    <text evidence="8">The sequence shown here is derived from an EMBL/GenBank/DDBJ whole genome shotgun (WGS) entry which is preliminary data.</text>
</comment>
<dbReference type="InterPro" id="IPR023584">
    <property type="entry name" value="Ribosome_recyc_fac_dom"/>
</dbReference>
<proteinExistence type="inferred from homology"/>
<comment type="subcellular location">
    <subcellularLocation>
        <location evidence="1 5">Cytoplasm</location>
    </subcellularLocation>
</comment>
<reference evidence="8 9" key="1">
    <citation type="submission" date="2018-06" db="EMBL/GenBank/DDBJ databases">
        <title>Extensive metabolic versatility and redundancy in microbially diverse, dynamic hydrothermal sediments.</title>
        <authorList>
            <person name="Dombrowski N."/>
            <person name="Teske A."/>
            <person name="Baker B.J."/>
        </authorList>
    </citation>
    <scope>NUCLEOTIDE SEQUENCE [LARGE SCALE GENOMIC DNA]</scope>
    <source>
        <strain evidence="8">B3_G15</strain>
    </source>
</reference>
<evidence type="ECO:0000313" key="8">
    <source>
        <dbReference type="EMBL" id="RLE12993.1"/>
    </source>
</evidence>
<keyword evidence="4 5" id="KW-0648">Protein biosynthesis</keyword>
<organism evidence="8 9">
    <name type="scientific">Aerophobetes bacterium</name>
    <dbReference type="NCBI Taxonomy" id="2030807"/>
    <lineage>
        <taxon>Bacteria</taxon>
        <taxon>Candidatus Aerophobota</taxon>
    </lineage>
</organism>
<protein>
    <recommendedName>
        <fullName evidence="5">Ribosome-recycling factor</fullName>
        <shortName evidence="5">RRF</shortName>
    </recommendedName>
    <alternativeName>
        <fullName evidence="5">Ribosome-releasing factor</fullName>
    </alternativeName>
</protein>
<dbReference type="AlphaFoldDB" id="A0A662DF97"/>
<dbReference type="Gene3D" id="1.10.132.20">
    <property type="entry name" value="Ribosome-recycling factor"/>
    <property type="match status" value="1"/>
</dbReference>
<feature type="domain" description="Ribosome recycling factor" evidence="7">
    <location>
        <begin position="22"/>
        <end position="184"/>
    </location>
</feature>
<evidence type="ECO:0000256" key="4">
    <source>
        <dbReference type="ARBA" id="ARBA00022917"/>
    </source>
</evidence>
<accession>A0A662DF97</accession>
<dbReference type="Pfam" id="PF01765">
    <property type="entry name" value="RRF"/>
    <property type="match status" value="1"/>
</dbReference>
<dbReference type="InterPro" id="IPR036191">
    <property type="entry name" value="RRF_sf"/>
</dbReference>
<dbReference type="FunFam" id="3.30.1360.40:FF:000001">
    <property type="entry name" value="Ribosome-recycling factor"/>
    <property type="match status" value="1"/>
</dbReference>
<dbReference type="GO" id="GO:0043023">
    <property type="term" value="F:ribosomal large subunit binding"/>
    <property type="evidence" value="ECO:0007669"/>
    <property type="project" value="TreeGrafter"/>
</dbReference>
<dbReference type="PANTHER" id="PTHR20982">
    <property type="entry name" value="RIBOSOME RECYCLING FACTOR"/>
    <property type="match status" value="1"/>
</dbReference>
<dbReference type="HAMAP" id="MF_00040">
    <property type="entry name" value="RRF"/>
    <property type="match status" value="1"/>
</dbReference>
<comment type="similarity">
    <text evidence="2 5">Belongs to the RRF family.</text>
</comment>
<dbReference type="Gene3D" id="3.30.1360.40">
    <property type="match status" value="1"/>
</dbReference>
<evidence type="ECO:0000256" key="5">
    <source>
        <dbReference type="HAMAP-Rule" id="MF_00040"/>
    </source>
</evidence>
<dbReference type="GO" id="GO:0006415">
    <property type="term" value="P:translational termination"/>
    <property type="evidence" value="ECO:0007669"/>
    <property type="project" value="UniProtKB-UniRule"/>
</dbReference>
<dbReference type="CDD" id="cd00520">
    <property type="entry name" value="RRF"/>
    <property type="match status" value="1"/>
</dbReference>
<dbReference type="FunFam" id="1.10.132.20:FF:000001">
    <property type="entry name" value="Ribosome-recycling factor"/>
    <property type="match status" value="1"/>
</dbReference>